<organism evidence="1 2">
    <name type="scientific">Pistacia atlantica</name>
    <dbReference type="NCBI Taxonomy" id="434234"/>
    <lineage>
        <taxon>Eukaryota</taxon>
        <taxon>Viridiplantae</taxon>
        <taxon>Streptophyta</taxon>
        <taxon>Embryophyta</taxon>
        <taxon>Tracheophyta</taxon>
        <taxon>Spermatophyta</taxon>
        <taxon>Magnoliopsida</taxon>
        <taxon>eudicotyledons</taxon>
        <taxon>Gunneridae</taxon>
        <taxon>Pentapetalae</taxon>
        <taxon>rosids</taxon>
        <taxon>malvids</taxon>
        <taxon>Sapindales</taxon>
        <taxon>Anacardiaceae</taxon>
        <taxon>Pistacia</taxon>
    </lineage>
</organism>
<keyword evidence="2" id="KW-1185">Reference proteome</keyword>
<dbReference type="Proteomes" id="UP001164250">
    <property type="component" value="Chromosome 5"/>
</dbReference>
<comment type="caution">
    <text evidence="1">The sequence shown here is derived from an EMBL/GenBank/DDBJ whole genome shotgun (WGS) entry which is preliminary data.</text>
</comment>
<evidence type="ECO:0000313" key="1">
    <source>
        <dbReference type="EMBL" id="KAJ0097839.1"/>
    </source>
</evidence>
<sequence>MPQKHYTNSQQNAALKLQLQNTLHKQPIYLTKHCHRTAPNLLTGTTKMQFSAAASLNRTLQNPLFGHAPTPPTTQ</sequence>
<gene>
    <name evidence="1" type="ORF">Patl1_27551</name>
</gene>
<protein>
    <submittedName>
        <fullName evidence="1">Uncharacterized protein</fullName>
    </submittedName>
</protein>
<accession>A0ACC1BFW8</accession>
<name>A0ACC1BFW8_9ROSI</name>
<evidence type="ECO:0000313" key="2">
    <source>
        <dbReference type="Proteomes" id="UP001164250"/>
    </source>
</evidence>
<proteinExistence type="predicted"/>
<reference evidence="2" key="1">
    <citation type="journal article" date="2023" name="G3 (Bethesda)">
        <title>Genome assembly and association tests identify interacting loci associated with vigor, precocity, and sex in interspecific pistachio rootstocks.</title>
        <authorList>
            <person name="Palmer W."/>
            <person name="Jacygrad E."/>
            <person name="Sagayaradj S."/>
            <person name="Cavanaugh K."/>
            <person name="Han R."/>
            <person name="Bertier L."/>
            <person name="Beede B."/>
            <person name="Kafkas S."/>
            <person name="Golino D."/>
            <person name="Preece J."/>
            <person name="Michelmore R."/>
        </authorList>
    </citation>
    <scope>NUCLEOTIDE SEQUENCE [LARGE SCALE GENOMIC DNA]</scope>
</reference>
<dbReference type="EMBL" id="CM047901">
    <property type="protein sequence ID" value="KAJ0097839.1"/>
    <property type="molecule type" value="Genomic_DNA"/>
</dbReference>